<dbReference type="OrthoDB" id="1365637at2"/>
<evidence type="ECO:0000313" key="2">
    <source>
        <dbReference type="Proteomes" id="UP000295215"/>
    </source>
</evidence>
<dbReference type="Proteomes" id="UP000295215">
    <property type="component" value="Unassembled WGS sequence"/>
</dbReference>
<proteinExistence type="predicted"/>
<dbReference type="EMBL" id="SOAG01000028">
    <property type="protein sequence ID" value="TDS53335.1"/>
    <property type="molecule type" value="Genomic_DNA"/>
</dbReference>
<organism evidence="1 2">
    <name type="scientific">Myroides indicus</name>
    <dbReference type="NCBI Taxonomy" id="1323422"/>
    <lineage>
        <taxon>Bacteria</taxon>
        <taxon>Pseudomonadati</taxon>
        <taxon>Bacteroidota</taxon>
        <taxon>Flavobacteriia</taxon>
        <taxon>Flavobacteriales</taxon>
        <taxon>Flavobacteriaceae</taxon>
        <taxon>Myroides</taxon>
    </lineage>
</organism>
<dbReference type="AlphaFoldDB" id="A0A4R7ENZ9"/>
<dbReference type="RefSeq" id="WP_133713444.1">
    <property type="nucleotide sequence ID" value="NZ_SOAG01000028.1"/>
</dbReference>
<sequence length="70" mass="8099">MEFNKELASKITLKVKEKNILLTFNDGATKIMEIGELIDVAIWSENHKLLVTLKNGQVRLYHDLINFEII</sequence>
<evidence type="ECO:0000313" key="1">
    <source>
        <dbReference type="EMBL" id="TDS53335.1"/>
    </source>
</evidence>
<name>A0A4R7ENZ9_9FLAO</name>
<comment type="caution">
    <text evidence="1">The sequence shown here is derived from an EMBL/GenBank/DDBJ whole genome shotgun (WGS) entry which is preliminary data.</text>
</comment>
<gene>
    <name evidence="1" type="ORF">C8P70_12830</name>
</gene>
<accession>A0A4R7ENZ9</accession>
<reference evidence="1 2" key="1">
    <citation type="submission" date="2019-03" db="EMBL/GenBank/DDBJ databases">
        <title>Genomic Encyclopedia of Archaeal and Bacterial Type Strains, Phase II (KMG-II): from individual species to whole genera.</title>
        <authorList>
            <person name="Goeker M."/>
        </authorList>
    </citation>
    <scope>NUCLEOTIDE SEQUENCE [LARGE SCALE GENOMIC DNA]</scope>
    <source>
        <strain evidence="1 2">DSM 28213</strain>
    </source>
</reference>
<keyword evidence="2" id="KW-1185">Reference proteome</keyword>
<protein>
    <submittedName>
        <fullName evidence="1">Uncharacterized protein</fullName>
    </submittedName>
</protein>